<organism evidence="1">
    <name type="scientific">Solanum chacoense</name>
    <name type="common">Chaco potato</name>
    <dbReference type="NCBI Taxonomy" id="4108"/>
    <lineage>
        <taxon>Eukaryota</taxon>
        <taxon>Viridiplantae</taxon>
        <taxon>Streptophyta</taxon>
        <taxon>Embryophyta</taxon>
        <taxon>Tracheophyta</taxon>
        <taxon>Spermatophyta</taxon>
        <taxon>Magnoliopsida</taxon>
        <taxon>eudicotyledons</taxon>
        <taxon>Gunneridae</taxon>
        <taxon>Pentapetalae</taxon>
        <taxon>asterids</taxon>
        <taxon>lamiids</taxon>
        <taxon>Solanales</taxon>
        <taxon>Solanaceae</taxon>
        <taxon>Solanoideae</taxon>
        <taxon>Solaneae</taxon>
        <taxon>Solanum</taxon>
    </lineage>
</organism>
<proteinExistence type="predicted"/>
<reference evidence="1" key="1">
    <citation type="submission" date="2015-12" db="EMBL/GenBank/DDBJ databases">
        <title>Gene expression during late stages of embryo sac development: a critical building block for successful pollen-pistil interactions.</title>
        <authorList>
            <person name="Liu Y."/>
            <person name="Joly V."/>
            <person name="Sabar M."/>
            <person name="Matton D.P."/>
        </authorList>
    </citation>
    <scope>NUCLEOTIDE SEQUENCE</scope>
</reference>
<evidence type="ECO:0000313" key="1">
    <source>
        <dbReference type="EMBL" id="JAP16192.1"/>
    </source>
</evidence>
<dbReference type="AlphaFoldDB" id="A0A0V0H8M1"/>
<dbReference type="EMBL" id="GEDG01024152">
    <property type="protein sequence ID" value="JAP16192.1"/>
    <property type="molecule type" value="Transcribed_RNA"/>
</dbReference>
<protein>
    <submittedName>
        <fullName evidence="1">Putative ovule protein</fullName>
    </submittedName>
</protein>
<sequence length="60" mass="7173">MLYPFFYLFILYGNEYCYNRIGEYLVLNLGNNFSFLVMCISLYLKLSIDCHKLFMLALIP</sequence>
<name>A0A0V0H8M1_SOLCH</name>
<accession>A0A0V0H8M1</accession>